<dbReference type="Proteomes" id="UP000001488">
    <property type="component" value="Chromosome"/>
</dbReference>
<dbReference type="KEGG" id="tga:TGAM_1581"/>
<proteinExistence type="predicted"/>
<keyword evidence="2" id="KW-1185">Reference proteome</keyword>
<gene>
    <name evidence="1" type="ordered locus">TGAM_1581</name>
</gene>
<dbReference type="PaxDb" id="593117-TGAM_1581"/>
<dbReference type="EMBL" id="CP001398">
    <property type="protein sequence ID" value="ACS34083.1"/>
    <property type="molecule type" value="Genomic_DNA"/>
</dbReference>
<dbReference type="PATRIC" id="fig|593117.10.peg.1585"/>
<sequence>MVLMKHVTSLILVLLLIVSGSLGYAYHQKSVESEKAKNGLISALTPTLHCLEEITLLKSMIEHNATRDPLQSQVLYEKVRRFNYCAWVLADIAGDLYQLTKDEKYWNLHSAASNLEVFLNHVNVHYPYAKDDLERNADLFEEIGESISEIYKSRRGNFTNAQTERLLNLTEGLS</sequence>
<dbReference type="GeneID" id="7988475"/>
<name>C5A771_THEGJ</name>
<reference evidence="1 2" key="1">
    <citation type="journal article" date="2007" name="Genome Biol.">
        <title>Genome analysis and genome-wide proteomics of Thermococcus gammatolerans, the most radioresistant organism known amongst the Archaea.</title>
        <authorList>
            <person name="Zivanovic Y."/>
            <person name="Armengaud J."/>
            <person name="Lagorce A."/>
            <person name="Leplat C."/>
            <person name="Guerin P."/>
            <person name="Dutertre M."/>
            <person name="Anthouard V."/>
            <person name="Forterre P."/>
            <person name="Wincker P."/>
            <person name="Confalonieri F."/>
        </authorList>
    </citation>
    <scope>NUCLEOTIDE SEQUENCE [LARGE SCALE GENOMIC DNA]</scope>
    <source>
        <strain evidence="2">DSM 15229 / JCM 11827 / EJ3</strain>
    </source>
</reference>
<dbReference type="AlphaFoldDB" id="C5A771"/>
<dbReference type="RefSeq" id="WP_015859194.1">
    <property type="nucleotide sequence ID" value="NC_012804.1"/>
</dbReference>
<accession>C5A771</accession>
<dbReference type="STRING" id="593117.TGAM_1581"/>
<evidence type="ECO:0000313" key="2">
    <source>
        <dbReference type="Proteomes" id="UP000001488"/>
    </source>
</evidence>
<protein>
    <submittedName>
        <fullName evidence="1">Uncharacterized protein</fullName>
    </submittedName>
</protein>
<organism evidence="1 2">
    <name type="scientific">Thermococcus gammatolerans (strain DSM 15229 / JCM 11827 / EJ3)</name>
    <dbReference type="NCBI Taxonomy" id="593117"/>
    <lineage>
        <taxon>Archaea</taxon>
        <taxon>Methanobacteriati</taxon>
        <taxon>Methanobacteriota</taxon>
        <taxon>Thermococci</taxon>
        <taxon>Thermococcales</taxon>
        <taxon>Thermococcaceae</taxon>
        <taxon>Thermococcus</taxon>
    </lineage>
</organism>
<evidence type="ECO:0000313" key="1">
    <source>
        <dbReference type="EMBL" id="ACS34083.1"/>
    </source>
</evidence>
<dbReference type="OrthoDB" id="103575at2157"/>
<dbReference type="HOGENOM" id="CLU_1599102_0_0_2"/>
<dbReference type="eggNOG" id="arCOG07081">
    <property type="taxonomic scope" value="Archaea"/>
</dbReference>